<reference evidence="1" key="1">
    <citation type="submission" date="2020-05" db="EMBL/GenBank/DDBJ databases">
        <authorList>
            <person name="Chiriac C."/>
            <person name="Salcher M."/>
            <person name="Ghai R."/>
            <person name="Kavagutti S V."/>
        </authorList>
    </citation>
    <scope>NUCLEOTIDE SEQUENCE</scope>
</reference>
<dbReference type="AlphaFoldDB" id="A0A6J6ZL15"/>
<organism evidence="1">
    <name type="scientific">freshwater metagenome</name>
    <dbReference type="NCBI Taxonomy" id="449393"/>
    <lineage>
        <taxon>unclassified sequences</taxon>
        <taxon>metagenomes</taxon>
        <taxon>ecological metagenomes</taxon>
    </lineage>
</organism>
<name>A0A6J6ZL15_9ZZZZ</name>
<protein>
    <submittedName>
        <fullName evidence="1">Unannotated protein</fullName>
    </submittedName>
</protein>
<sequence length="131" mass="14270">MQRGHLLIELSVLVLGLLDRRSAPRHGLLAQTDQPLAQCQCGSHVILVVRGDPCQRLVVRHVHEALVLHDGAGTRVDVVTAFVPGEPLHVLEPVRLDASDHAVAHHLQQVNEQSSLNELSQQHLIRAVVGG</sequence>
<accession>A0A6J6ZL15</accession>
<proteinExistence type="predicted"/>
<gene>
    <name evidence="1" type="ORF">UFOPK3099_01462</name>
</gene>
<dbReference type="EMBL" id="CAFAAV010000106">
    <property type="protein sequence ID" value="CAB4822350.1"/>
    <property type="molecule type" value="Genomic_DNA"/>
</dbReference>
<evidence type="ECO:0000313" key="1">
    <source>
        <dbReference type="EMBL" id="CAB4822350.1"/>
    </source>
</evidence>